<comment type="similarity">
    <text evidence="2">Belongs to the GPI family.</text>
</comment>
<evidence type="ECO:0000256" key="2">
    <source>
        <dbReference type="ARBA" id="ARBA00006604"/>
    </source>
</evidence>
<dbReference type="EMBL" id="UOGE01000017">
    <property type="protein sequence ID" value="VAX17003.1"/>
    <property type="molecule type" value="Genomic_DNA"/>
</dbReference>
<dbReference type="InterPro" id="IPR046348">
    <property type="entry name" value="SIS_dom_sf"/>
</dbReference>
<dbReference type="InterPro" id="IPR035476">
    <property type="entry name" value="SIS_PGI_1"/>
</dbReference>
<evidence type="ECO:0000256" key="6">
    <source>
        <dbReference type="ARBA" id="ARBA00023152"/>
    </source>
</evidence>
<dbReference type="HAMAP" id="MF_00473">
    <property type="entry name" value="G6P_isomerase"/>
    <property type="match status" value="1"/>
</dbReference>
<accession>A0A3B1BXH5</accession>
<dbReference type="GO" id="GO:0006096">
    <property type="term" value="P:glycolytic process"/>
    <property type="evidence" value="ECO:0007669"/>
    <property type="project" value="UniProtKB-UniPathway"/>
</dbReference>
<dbReference type="EC" id="5.3.1.9" evidence="3"/>
<sequence>MSDMVIDYSCVMAEAVGQENGISEESLTALQKRASGIHRKLALKRKSGKLPFYELPYKTAEAKKIVSAAKRIGKNFTTMVVLGIGGSALGTTALFNALRHCRHNSLPPKKRGGMKVYVADNIDPDSFAELLSTLKLKETVFNVISKSGSTAETMAQFMIVTDLLKRKIGRGWKKHLVLTTDVKAGALRKIADENRLKTFIVPEGVGGRFTVFTPVSLLPAACAGIDILALLDGAQAMDKRCASRDILKNPAYLFASVNFLLDTTKAKKMIVMMPYSGKLYSVADWFRQMWAESLGKRRDYDGNPVFVGQTPIKALGATDQHSQVQLYVEGPFDKVFCFLEVGEFSQDVAIPEEFKELPGVSYLGGHTLARLLNTEKRGTQYALTKNNRPSMTIKLGEVNAHWLGQLLYMLEVATAFAGGLYRVDPFDQPGVEFGKEYAYAMLGRRGFEEKRREFEKEKSEGRREV</sequence>
<dbReference type="GO" id="GO:0004347">
    <property type="term" value="F:glucose-6-phosphate isomerase activity"/>
    <property type="evidence" value="ECO:0007669"/>
    <property type="project" value="UniProtKB-EC"/>
</dbReference>
<dbReference type="Pfam" id="PF00342">
    <property type="entry name" value="PGI"/>
    <property type="match status" value="1"/>
</dbReference>
<evidence type="ECO:0000256" key="5">
    <source>
        <dbReference type="ARBA" id="ARBA00022490"/>
    </source>
</evidence>
<dbReference type="CDD" id="cd05016">
    <property type="entry name" value="SIS_PGI_2"/>
    <property type="match status" value="1"/>
</dbReference>
<gene>
    <name evidence="9" type="ORF">MNBD_NITROSPINAE02-1570</name>
</gene>
<dbReference type="GO" id="GO:0006094">
    <property type="term" value="P:gluconeogenesis"/>
    <property type="evidence" value="ECO:0007669"/>
    <property type="project" value="UniProtKB-KW"/>
</dbReference>
<evidence type="ECO:0000256" key="8">
    <source>
        <dbReference type="ARBA" id="ARBA00029321"/>
    </source>
</evidence>
<dbReference type="FunFam" id="3.40.50.10490:FF:000016">
    <property type="entry name" value="Glucose-6-phosphate isomerase"/>
    <property type="match status" value="1"/>
</dbReference>
<name>A0A3B1BXH5_9ZZZZ</name>
<dbReference type="GO" id="GO:0097367">
    <property type="term" value="F:carbohydrate derivative binding"/>
    <property type="evidence" value="ECO:0007669"/>
    <property type="project" value="InterPro"/>
</dbReference>
<evidence type="ECO:0000256" key="1">
    <source>
        <dbReference type="ARBA" id="ARBA00004926"/>
    </source>
</evidence>
<dbReference type="CDD" id="cd05015">
    <property type="entry name" value="SIS_PGI_1"/>
    <property type="match status" value="1"/>
</dbReference>
<dbReference type="InterPro" id="IPR035482">
    <property type="entry name" value="SIS_PGI_2"/>
</dbReference>
<dbReference type="GO" id="GO:0051156">
    <property type="term" value="P:glucose 6-phosphate metabolic process"/>
    <property type="evidence" value="ECO:0007669"/>
    <property type="project" value="TreeGrafter"/>
</dbReference>
<dbReference type="PROSITE" id="PS00174">
    <property type="entry name" value="P_GLUCOSE_ISOMERASE_2"/>
    <property type="match status" value="1"/>
</dbReference>
<dbReference type="UniPathway" id="UPA00109">
    <property type="reaction ID" value="UER00181"/>
</dbReference>
<dbReference type="AlphaFoldDB" id="A0A3B1BXH5"/>
<keyword evidence="4" id="KW-0312">Gluconeogenesis</keyword>
<dbReference type="InterPro" id="IPR018189">
    <property type="entry name" value="Phosphoglucose_isomerase_CS"/>
</dbReference>
<dbReference type="PROSITE" id="PS00765">
    <property type="entry name" value="P_GLUCOSE_ISOMERASE_1"/>
    <property type="match status" value="1"/>
</dbReference>
<dbReference type="GO" id="GO:0048029">
    <property type="term" value="F:monosaccharide binding"/>
    <property type="evidence" value="ECO:0007669"/>
    <property type="project" value="TreeGrafter"/>
</dbReference>
<dbReference type="Gene3D" id="3.40.50.10490">
    <property type="entry name" value="Glucose-6-phosphate isomerase like protein, domain 1"/>
    <property type="match status" value="2"/>
</dbReference>
<evidence type="ECO:0000256" key="7">
    <source>
        <dbReference type="ARBA" id="ARBA00023235"/>
    </source>
</evidence>
<reference evidence="9" key="1">
    <citation type="submission" date="2018-06" db="EMBL/GenBank/DDBJ databases">
        <authorList>
            <person name="Zhirakovskaya E."/>
        </authorList>
    </citation>
    <scope>NUCLEOTIDE SEQUENCE</scope>
</reference>
<keyword evidence="6" id="KW-0324">Glycolysis</keyword>
<evidence type="ECO:0000313" key="9">
    <source>
        <dbReference type="EMBL" id="VAX17003.1"/>
    </source>
</evidence>
<dbReference type="PANTHER" id="PTHR11469">
    <property type="entry name" value="GLUCOSE-6-PHOSPHATE ISOMERASE"/>
    <property type="match status" value="1"/>
</dbReference>
<organism evidence="9">
    <name type="scientific">hydrothermal vent metagenome</name>
    <dbReference type="NCBI Taxonomy" id="652676"/>
    <lineage>
        <taxon>unclassified sequences</taxon>
        <taxon>metagenomes</taxon>
        <taxon>ecological metagenomes</taxon>
    </lineage>
</organism>
<dbReference type="GO" id="GO:0005829">
    <property type="term" value="C:cytosol"/>
    <property type="evidence" value="ECO:0007669"/>
    <property type="project" value="TreeGrafter"/>
</dbReference>
<keyword evidence="5" id="KW-0963">Cytoplasm</keyword>
<comment type="pathway">
    <text evidence="1">Carbohydrate degradation; glycolysis; D-glyceraldehyde 3-phosphate and glycerone phosphate from D-glucose: step 2/4.</text>
</comment>
<protein>
    <recommendedName>
        <fullName evidence="3">glucose-6-phosphate isomerase</fullName>
        <ecNumber evidence="3">5.3.1.9</ecNumber>
    </recommendedName>
</protein>
<dbReference type="PANTHER" id="PTHR11469:SF1">
    <property type="entry name" value="GLUCOSE-6-PHOSPHATE ISOMERASE"/>
    <property type="match status" value="1"/>
</dbReference>
<dbReference type="PROSITE" id="PS51463">
    <property type="entry name" value="P_GLUCOSE_ISOMERASE_3"/>
    <property type="match status" value="1"/>
</dbReference>
<keyword evidence="7 9" id="KW-0413">Isomerase</keyword>
<proteinExistence type="inferred from homology"/>
<evidence type="ECO:0000256" key="3">
    <source>
        <dbReference type="ARBA" id="ARBA00011952"/>
    </source>
</evidence>
<dbReference type="SUPFAM" id="SSF53697">
    <property type="entry name" value="SIS domain"/>
    <property type="match status" value="1"/>
</dbReference>
<comment type="catalytic activity">
    <reaction evidence="8">
        <text>alpha-D-glucose 6-phosphate = beta-D-fructose 6-phosphate</text>
        <dbReference type="Rhea" id="RHEA:11816"/>
        <dbReference type="ChEBI" id="CHEBI:57634"/>
        <dbReference type="ChEBI" id="CHEBI:58225"/>
        <dbReference type="EC" id="5.3.1.9"/>
    </reaction>
</comment>
<dbReference type="InterPro" id="IPR001672">
    <property type="entry name" value="G6P_Isomerase"/>
</dbReference>
<evidence type="ECO:0000256" key="4">
    <source>
        <dbReference type="ARBA" id="ARBA00022432"/>
    </source>
</evidence>
<dbReference type="PRINTS" id="PR00662">
    <property type="entry name" value="G6PISOMERASE"/>
</dbReference>